<protein>
    <submittedName>
        <fullName evidence="8">White collar-2</fullName>
    </submittedName>
</protein>
<feature type="region of interest" description="Disordered" evidence="5">
    <location>
        <begin position="417"/>
        <end position="436"/>
    </location>
</feature>
<dbReference type="EMBL" id="MU004243">
    <property type="protein sequence ID" value="KAF2664024.1"/>
    <property type="molecule type" value="Genomic_DNA"/>
</dbReference>
<evidence type="ECO:0000259" key="7">
    <source>
        <dbReference type="PROSITE" id="PS50114"/>
    </source>
</evidence>
<dbReference type="PANTHER" id="PTHR45658:SF18">
    <property type="entry name" value="PROTEIN GAT2"/>
    <property type="match status" value="1"/>
</dbReference>
<evidence type="ECO:0000259" key="6">
    <source>
        <dbReference type="PROSITE" id="PS50112"/>
    </source>
</evidence>
<dbReference type="InterPro" id="IPR013088">
    <property type="entry name" value="Znf_NHR/GATA"/>
</dbReference>
<evidence type="ECO:0000256" key="3">
    <source>
        <dbReference type="ARBA" id="ARBA00022833"/>
    </source>
</evidence>
<keyword evidence="9" id="KW-1185">Reference proteome</keyword>
<feature type="region of interest" description="Disordered" evidence="5">
    <location>
        <begin position="236"/>
        <end position="293"/>
    </location>
</feature>
<evidence type="ECO:0000256" key="2">
    <source>
        <dbReference type="ARBA" id="ARBA00022771"/>
    </source>
</evidence>
<dbReference type="InterPro" id="IPR013655">
    <property type="entry name" value="PAS_fold_3"/>
</dbReference>
<name>A0A6A6TZD9_9PEZI</name>
<dbReference type="SMART" id="SM00091">
    <property type="entry name" value="PAS"/>
    <property type="match status" value="1"/>
</dbReference>
<evidence type="ECO:0000256" key="1">
    <source>
        <dbReference type="ARBA" id="ARBA00022723"/>
    </source>
</evidence>
<gene>
    <name evidence="8" type="ORF">BT63DRAFT_379280</name>
</gene>
<dbReference type="CDD" id="cd00130">
    <property type="entry name" value="PAS"/>
    <property type="match status" value="1"/>
</dbReference>
<dbReference type="OrthoDB" id="2162994at2759"/>
<dbReference type="PROSITE" id="PS00344">
    <property type="entry name" value="GATA_ZN_FINGER_1"/>
    <property type="match status" value="1"/>
</dbReference>
<dbReference type="InterPro" id="IPR000014">
    <property type="entry name" value="PAS"/>
</dbReference>
<dbReference type="CDD" id="cd00202">
    <property type="entry name" value="ZnF_GATA"/>
    <property type="match status" value="1"/>
</dbReference>
<feature type="compositionally biased region" description="Basic and acidic residues" evidence="5">
    <location>
        <begin position="261"/>
        <end position="271"/>
    </location>
</feature>
<feature type="domain" description="PAS" evidence="6">
    <location>
        <begin position="80"/>
        <end position="150"/>
    </location>
</feature>
<feature type="compositionally biased region" description="Polar residues" evidence="5">
    <location>
        <begin position="424"/>
        <end position="436"/>
    </location>
</feature>
<dbReference type="SMART" id="SM00401">
    <property type="entry name" value="ZnF_GATA"/>
    <property type="match status" value="1"/>
</dbReference>
<dbReference type="PROSITE" id="PS50112">
    <property type="entry name" value="PAS"/>
    <property type="match status" value="1"/>
</dbReference>
<dbReference type="GO" id="GO:0008270">
    <property type="term" value="F:zinc ion binding"/>
    <property type="evidence" value="ECO:0007669"/>
    <property type="project" value="UniProtKB-KW"/>
</dbReference>
<dbReference type="InterPro" id="IPR051140">
    <property type="entry name" value="GATA_TF"/>
</dbReference>
<feature type="region of interest" description="Disordered" evidence="5">
    <location>
        <begin position="1"/>
        <end position="31"/>
    </location>
</feature>
<evidence type="ECO:0000256" key="5">
    <source>
        <dbReference type="SAM" id="MobiDB-lite"/>
    </source>
</evidence>
<dbReference type="SUPFAM" id="SSF57716">
    <property type="entry name" value="Glucocorticoid receptor-like (DNA-binding domain)"/>
    <property type="match status" value="1"/>
</dbReference>
<dbReference type="Proteomes" id="UP000799302">
    <property type="component" value="Unassembled WGS sequence"/>
</dbReference>
<dbReference type="GO" id="GO:0006355">
    <property type="term" value="P:regulation of DNA-templated transcription"/>
    <property type="evidence" value="ECO:0007669"/>
    <property type="project" value="InterPro"/>
</dbReference>
<proteinExistence type="predicted"/>
<keyword evidence="1" id="KW-0479">Metal-binding</keyword>
<dbReference type="Gene3D" id="3.30.50.10">
    <property type="entry name" value="Erythroid Transcription Factor GATA-1, subunit A"/>
    <property type="match status" value="1"/>
</dbReference>
<dbReference type="PANTHER" id="PTHR45658">
    <property type="entry name" value="GATA TRANSCRIPTION FACTOR"/>
    <property type="match status" value="1"/>
</dbReference>
<keyword evidence="2 4" id="KW-0863">Zinc-finger</keyword>
<evidence type="ECO:0000313" key="8">
    <source>
        <dbReference type="EMBL" id="KAF2664024.1"/>
    </source>
</evidence>
<dbReference type="Pfam" id="PF08447">
    <property type="entry name" value="PAS_3"/>
    <property type="match status" value="1"/>
</dbReference>
<dbReference type="InterPro" id="IPR035965">
    <property type="entry name" value="PAS-like_dom_sf"/>
</dbReference>
<dbReference type="Gene3D" id="3.30.450.20">
    <property type="entry name" value="PAS domain"/>
    <property type="match status" value="1"/>
</dbReference>
<dbReference type="SUPFAM" id="SSF55785">
    <property type="entry name" value="PYP-like sensor domain (PAS domain)"/>
    <property type="match status" value="1"/>
</dbReference>
<dbReference type="NCBIfam" id="TIGR00229">
    <property type="entry name" value="sensory_box"/>
    <property type="match status" value="1"/>
</dbReference>
<organism evidence="8 9">
    <name type="scientific">Microthyrium microscopicum</name>
    <dbReference type="NCBI Taxonomy" id="703497"/>
    <lineage>
        <taxon>Eukaryota</taxon>
        <taxon>Fungi</taxon>
        <taxon>Dikarya</taxon>
        <taxon>Ascomycota</taxon>
        <taxon>Pezizomycotina</taxon>
        <taxon>Dothideomycetes</taxon>
        <taxon>Dothideomycetes incertae sedis</taxon>
        <taxon>Microthyriales</taxon>
        <taxon>Microthyriaceae</taxon>
        <taxon>Microthyrium</taxon>
    </lineage>
</organism>
<evidence type="ECO:0000256" key="4">
    <source>
        <dbReference type="PROSITE-ProRule" id="PRU00094"/>
    </source>
</evidence>
<keyword evidence="3" id="KW-0862">Zinc</keyword>
<reference evidence="8" key="1">
    <citation type="journal article" date="2020" name="Stud. Mycol.">
        <title>101 Dothideomycetes genomes: a test case for predicting lifestyles and emergence of pathogens.</title>
        <authorList>
            <person name="Haridas S."/>
            <person name="Albert R."/>
            <person name="Binder M."/>
            <person name="Bloem J."/>
            <person name="Labutti K."/>
            <person name="Salamov A."/>
            <person name="Andreopoulos B."/>
            <person name="Baker S."/>
            <person name="Barry K."/>
            <person name="Bills G."/>
            <person name="Bluhm B."/>
            <person name="Cannon C."/>
            <person name="Castanera R."/>
            <person name="Culley D."/>
            <person name="Daum C."/>
            <person name="Ezra D."/>
            <person name="Gonzalez J."/>
            <person name="Henrissat B."/>
            <person name="Kuo A."/>
            <person name="Liang C."/>
            <person name="Lipzen A."/>
            <person name="Lutzoni F."/>
            <person name="Magnuson J."/>
            <person name="Mondo S."/>
            <person name="Nolan M."/>
            <person name="Ohm R."/>
            <person name="Pangilinan J."/>
            <person name="Park H.-J."/>
            <person name="Ramirez L."/>
            <person name="Alfaro M."/>
            <person name="Sun H."/>
            <person name="Tritt A."/>
            <person name="Yoshinaga Y."/>
            <person name="Zwiers L.-H."/>
            <person name="Turgeon B."/>
            <person name="Goodwin S."/>
            <person name="Spatafora J."/>
            <person name="Crous P."/>
            <person name="Grigoriev I."/>
        </authorList>
    </citation>
    <scope>NUCLEOTIDE SEQUENCE</scope>
    <source>
        <strain evidence="8">CBS 115976</strain>
    </source>
</reference>
<dbReference type="PROSITE" id="PS50114">
    <property type="entry name" value="GATA_ZN_FINGER_2"/>
    <property type="match status" value="1"/>
</dbReference>
<dbReference type="AlphaFoldDB" id="A0A6A6TZD9"/>
<dbReference type="InterPro" id="IPR000679">
    <property type="entry name" value="Znf_GATA"/>
</dbReference>
<dbReference type="GO" id="GO:0043565">
    <property type="term" value="F:sequence-specific DNA binding"/>
    <property type="evidence" value="ECO:0007669"/>
    <property type="project" value="InterPro"/>
</dbReference>
<sequence>MAETPGTSTSNYGSTANQYAPDSRASESTTIQASLATTSSAMVPANEAGSAQVGAGPLPTGFGVPPAPGTGSTLTEFTKRRHWSRQILAELKDLLIILSPDGRMQYVSQSCKELTGHEPSSLKSRFLVDYVHPLDKSMVRREYNESIASQNQLRFFYRFEKADQQSYAIFEAYGHPHFGTEVLNSNSYNEGARICRGVFIVSRPYPEKNAHMLDSFLEHKIENERLLRKIEELKREEKEELEQEDQMISRRDGQTITTASDDQRTEPKTETDNGAPSSYDGMPPPPKPSISNTALTRQNLSEALAASRPDSINDKMARYEGATPIEHIEMLTGLRHGERSHGISTGAVSPALIKGDAGIAISTDREQRAGQEKKKKIKLADEYVCTDCGTLDSPEWRKGPNGPKTLCNACGLRWAKKEKKRAGPSQSQPSQGTIGS</sequence>
<evidence type="ECO:0000313" key="9">
    <source>
        <dbReference type="Proteomes" id="UP000799302"/>
    </source>
</evidence>
<feature type="domain" description="GATA-type" evidence="7">
    <location>
        <begin position="385"/>
        <end position="412"/>
    </location>
</feature>
<dbReference type="Pfam" id="PF00320">
    <property type="entry name" value="GATA"/>
    <property type="match status" value="1"/>
</dbReference>
<accession>A0A6A6TZD9</accession>